<keyword evidence="2" id="KW-1133">Transmembrane helix</keyword>
<feature type="transmembrane region" description="Helical" evidence="2">
    <location>
        <begin position="57"/>
        <end position="77"/>
    </location>
</feature>
<organism evidence="3 4">
    <name type="scientific">Propioniferax innocua</name>
    <dbReference type="NCBI Taxonomy" id="1753"/>
    <lineage>
        <taxon>Bacteria</taxon>
        <taxon>Bacillati</taxon>
        <taxon>Actinomycetota</taxon>
        <taxon>Actinomycetes</taxon>
        <taxon>Propionibacteriales</taxon>
        <taxon>Propionibacteriaceae</taxon>
        <taxon>Propioniferax</taxon>
    </lineage>
</organism>
<evidence type="ECO:0000313" key="4">
    <source>
        <dbReference type="Proteomes" id="UP000316196"/>
    </source>
</evidence>
<reference evidence="3 4" key="1">
    <citation type="submission" date="2019-06" db="EMBL/GenBank/DDBJ databases">
        <title>Sequencing the genomes of 1000 actinobacteria strains.</title>
        <authorList>
            <person name="Klenk H.-P."/>
        </authorList>
    </citation>
    <scope>NUCLEOTIDE SEQUENCE [LARGE SCALE GENOMIC DNA]</scope>
    <source>
        <strain evidence="3 4">DSM 8251</strain>
    </source>
</reference>
<evidence type="ECO:0000256" key="1">
    <source>
        <dbReference type="SAM" id="MobiDB-lite"/>
    </source>
</evidence>
<sequence>MPRLRGTTSSRGSSGTGTTSQEEAQGSKVCFVNDLRIHYDTDAALDVAARLSRSFNLVRLVGLGSAAALVVFVVFFLRSQPELSVIMGAITVVDLVLFGWWMPRQAQRRLHAITKVTTRDGWLMTLTHHGVRRPVPGGGEELIPWPRVHIMEARHASHAHTPHGIALTVDGDLLTLTDETVSPSVHEIVESYRRFVQPA</sequence>
<dbReference type="EMBL" id="VFOR01000004">
    <property type="protein sequence ID" value="TQL56554.1"/>
    <property type="molecule type" value="Genomic_DNA"/>
</dbReference>
<keyword evidence="2" id="KW-0472">Membrane</keyword>
<name>A0A542Z899_9ACTN</name>
<feature type="transmembrane region" description="Helical" evidence="2">
    <location>
        <begin position="83"/>
        <end position="101"/>
    </location>
</feature>
<accession>A0A542Z899</accession>
<dbReference type="AlphaFoldDB" id="A0A542Z899"/>
<feature type="compositionally biased region" description="Low complexity" evidence="1">
    <location>
        <begin position="1"/>
        <end position="20"/>
    </location>
</feature>
<comment type="caution">
    <text evidence="3">The sequence shown here is derived from an EMBL/GenBank/DDBJ whole genome shotgun (WGS) entry which is preliminary data.</text>
</comment>
<keyword evidence="4" id="KW-1185">Reference proteome</keyword>
<gene>
    <name evidence="3" type="ORF">FB460_2444</name>
</gene>
<proteinExistence type="predicted"/>
<evidence type="ECO:0000256" key="2">
    <source>
        <dbReference type="SAM" id="Phobius"/>
    </source>
</evidence>
<protein>
    <submittedName>
        <fullName evidence="3">Uncharacterized protein</fullName>
    </submittedName>
</protein>
<evidence type="ECO:0000313" key="3">
    <source>
        <dbReference type="EMBL" id="TQL56554.1"/>
    </source>
</evidence>
<dbReference type="Proteomes" id="UP000316196">
    <property type="component" value="Unassembled WGS sequence"/>
</dbReference>
<feature type="region of interest" description="Disordered" evidence="1">
    <location>
        <begin position="1"/>
        <end position="22"/>
    </location>
</feature>
<keyword evidence="2" id="KW-0812">Transmembrane</keyword>